<evidence type="ECO:0000256" key="7">
    <source>
        <dbReference type="ARBA" id="ARBA00022737"/>
    </source>
</evidence>
<sequence length="882" mass="100799">MDITSASTIVLQALTQATSQDTVVLKPAEEQLKQWETHPGFYSVLLNIFTNHTLDVNVRWLAVLYFKNGIDLLHSFVADDSALAEDEKASLRAGLIANFNEPVNQIATQIGVLIAKVARLDCPRQWPELIPTLLESVKVQDYLRQHRALLTFYHVTKTLASKRLAVDKRLGFLHSIAENTCREKLEKTIILFTKVLLDFLDYHPFSFITLIQRSLEFAVSYVFTSAGEGVTFERFIVQCMNLIKMIVKNDAYKPAKTTEESKPETLEAHKIKISFFNYPTLTEICRRLVSHYFLLTPEELAMWEEDPEGFAVEETGGDSWKYSLRPCTEVLFLDIFHEYSQTLAPVLLEMVQTLHGPTNVEDSVGLLVKDAVYNAIGLAAYELFDNVDFDQWFKSQLLAELHVSHIRYKLIRRRVIWLIGQWISVKFKSELRPMLYEAILNLMQDQDLVVYDFEFRTEQFVLYLESIFSLLFQLLQQATECDTKMHVLHVISCVIERVGVQIRPHVGCLVQYLPLLWKQSEDHNMLRCAILTTLIHLVQGLGAESKNLYPFLLPVIQLSTDVSQLPHVYLLEDGLELWLVTLENSPSITPELLRVFQNMSALLELSSENVRTCFKIINAYIFLASSEFLQNFAAGLCQSFCDLLKDITTEGKVQVLKVVENVIKVNPTLGPQMFQPLLPSVCKGILDGEKYPVVMSTYLGIAGRVLLQNAGFFSTLLSQIALEVNQEMDQLIGSMIEMWVDRMDNITQPERRKLSALALLSLLPSVNSVIQDKFCGIINICVEALHDVMSDDPDTRTYKDCMVMSHYEDHKVSEDEEPPTEQDKRKKLLALKDPVHSVSLQQFVYEKLKAQQELMGEQGFQALMETVDTEVIRQLQQFLQNL</sequence>
<dbReference type="SMART" id="SM00913">
    <property type="entry name" value="IBN_N"/>
    <property type="match status" value="1"/>
</dbReference>
<comment type="subcellular location">
    <subcellularLocation>
        <location evidence="2">Cytoplasm</location>
    </subcellularLocation>
    <subcellularLocation>
        <location evidence="1">Nucleus</location>
    </subcellularLocation>
</comment>
<comment type="similarity">
    <text evidence="3">Belongs to the importin beta family.</text>
</comment>
<dbReference type="InterPro" id="IPR001494">
    <property type="entry name" value="Importin-beta_N"/>
</dbReference>
<keyword evidence="4" id="KW-0813">Transport</keyword>
<dbReference type="InterPro" id="IPR058669">
    <property type="entry name" value="TPR_IPO7/11-like"/>
</dbReference>
<evidence type="ECO:0000256" key="4">
    <source>
        <dbReference type="ARBA" id="ARBA00022448"/>
    </source>
</evidence>
<dbReference type="Pfam" id="PF03810">
    <property type="entry name" value="IBN_N"/>
    <property type="match status" value="1"/>
</dbReference>
<dbReference type="GO" id="GO:0005829">
    <property type="term" value="C:cytosol"/>
    <property type="evidence" value="ECO:0007669"/>
    <property type="project" value="TreeGrafter"/>
</dbReference>
<reference evidence="16" key="1">
    <citation type="journal article" date="2006" name="Science">
        <title>Ancient noncoding elements conserved in the human genome.</title>
        <authorList>
            <person name="Venkatesh B."/>
            <person name="Kirkness E.F."/>
            <person name="Loh Y.H."/>
            <person name="Halpern A.L."/>
            <person name="Lee A.P."/>
            <person name="Johnson J."/>
            <person name="Dandona N."/>
            <person name="Viswanathan L.D."/>
            <person name="Tay A."/>
            <person name="Venter J.C."/>
            <person name="Strausberg R.L."/>
            <person name="Brenner S."/>
        </authorList>
    </citation>
    <scope>NUCLEOTIDE SEQUENCE [LARGE SCALE GENOMIC DNA]</scope>
</reference>
<keyword evidence="5" id="KW-0963">Cytoplasm</keyword>
<dbReference type="Pfam" id="PF25758">
    <property type="entry name" value="TPR_IPO11"/>
    <property type="match status" value="1"/>
</dbReference>
<dbReference type="PANTHER" id="PTHR10997:SF7">
    <property type="entry name" value="IMPORTIN-11"/>
    <property type="match status" value="1"/>
</dbReference>
<keyword evidence="16" id="KW-1185">Reference proteome</keyword>
<evidence type="ECO:0000256" key="3">
    <source>
        <dbReference type="ARBA" id="ARBA00007991"/>
    </source>
</evidence>
<evidence type="ECO:0000256" key="8">
    <source>
        <dbReference type="ARBA" id="ARBA00022927"/>
    </source>
</evidence>
<dbReference type="GO" id="GO:0006606">
    <property type="term" value="P:protein import into nucleus"/>
    <property type="evidence" value="ECO:0007669"/>
    <property type="project" value="TreeGrafter"/>
</dbReference>
<keyword evidence="10" id="KW-0539">Nucleus</keyword>
<evidence type="ECO:0000256" key="1">
    <source>
        <dbReference type="ARBA" id="ARBA00004123"/>
    </source>
</evidence>
<evidence type="ECO:0000256" key="2">
    <source>
        <dbReference type="ARBA" id="ARBA00004496"/>
    </source>
</evidence>
<name>A0A4W3K5H2_CALMI</name>
<dbReference type="AlphaFoldDB" id="A0A4W3K5H2"/>
<keyword evidence="6" id="KW-0597">Phosphoprotein</keyword>
<protein>
    <recommendedName>
        <fullName evidence="12">Importin-11</fullName>
    </recommendedName>
    <alternativeName>
        <fullName evidence="13">Ran-binding protein 11</fullName>
    </alternativeName>
</protein>
<evidence type="ECO:0000256" key="5">
    <source>
        <dbReference type="ARBA" id="ARBA00022490"/>
    </source>
</evidence>
<dbReference type="InterPro" id="IPR011989">
    <property type="entry name" value="ARM-like"/>
</dbReference>
<keyword evidence="7" id="KW-0677">Repeat</keyword>
<evidence type="ECO:0000256" key="11">
    <source>
        <dbReference type="ARBA" id="ARBA00062902"/>
    </source>
</evidence>
<evidence type="ECO:0000256" key="12">
    <source>
        <dbReference type="ARBA" id="ARBA00072254"/>
    </source>
</evidence>
<dbReference type="SUPFAM" id="SSF48371">
    <property type="entry name" value="ARM repeat"/>
    <property type="match status" value="1"/>
</dbReference>
<dbReference type="InterPro" id="IPR016024">
    <property type="entry name" value="ARM-type_fold"/>
</dbReference>
<dbReference type="GeneTree" id="ENSGT00390000014071"/>
<evidence type="ECO:0000256" key="10">
    <source>
        <dbReference type="ARBA" id="ARBA00023242"/>
    </source>
</evidence>
<dbReference type="Proteomes" id="UP000314986">
    <property type="component" value="Unassembled WGS sequence"/>
</dbReference>
<comment type="subunit">
    <text evidence="11">Interacts with UBE2E3 and RPL12.</text>
</comment>
<reference evidence="16" key="3">
    <citation type="journal article" date="2014" name="Nature">
        <title>Elephant shark genome provides unique insights into gnathostome evolution.</title>
        <authorList>
            <consortium name="International Elephant Shark Genome Sequencing Consortium"/>
            <person name="Venkatesh B."/>
            <person name="Lee A.P."/>
            <person name="Ravi V."/>
            <person name="Maurya A.K."/>
            <person name="Lian M.M."/>
            <person name="Swann J.B."/>
            <person name="Ohta Y."/>
            <person name="Flajnik M.F."/>
            <person name="Sutoh Y."/>
            <person name="Kasahara M."/>
            <person name="Hoon S."/>
            <person name="Gangu V."/>
            <person name="Roy S.W."/>
            <person name="Irimia M."/>
            <person name="Korzh V."/>
            <person name="Kondrychyn I."/>
            <person name="Lim Z.W."/>
            <person name="Tay B.H."/>
            <person name="Tohari S."/>
            <person name="Kong K.W."/>
            <person name="Ho S."/>
            <person name="Lorente-Galdos B."/>
            <person name="Quilez J."/>
            <person name="Marques-Bonet T."/>
            <person name="Raney B.J."/>
            <person name="Ingham P.W."/>
            <person name="Tay A."/>
            <person name="Hillier L.W."/>
            <person name="Minx P."/>
            <person name="Boehm T."/>
            <person name="Wilson R.K."/>
            <person name="Brenner S."/>
            <person name="Warren W.C."/>
        </authorList>
    </citation>
    <scope>NUCLEOTIDE SEQUENCE [LARGE SCALE GENOMIC DNA]</scope>
</reference>
<gene>
    <name evidence="15" type="primary">ipo11</name>
</gene>
<keyword evidence="8" id="KW-0653">Protein transport</keyword>
<dbReference type="Ensembl" id="ENSCMIT00000047130.1">
    <property type="protein sequence ID" value="ENSCMIP00000046468.1"/>
    <property type="gene ID" value="ENSCMIG00000019115.1"/>
</dbReference>
<reference evidence="16" key="2">
    <citation type="journal article" date="2007" name="PLoS Biol.">
        <title>Survey sequencing and comparative analysis of the elephant shark (Callorhinchus milii) genome.</title>
        <authorList>
            <person name="Venkatesh B."/>
            <person name="Kirkness E.F."/>
            <person name="Loh Y.H."/>
            <person name="Halpern A.L."/>
            <person name="Lee A.P."/>
            <person name="Johnson J."/>
            <person name="Dandona N."/>
            <person name="Viswanathan L.D."/>
            <person name="Tay A."/>
            <person name="Venter J.C."/>
            <person name="Strausberg R.L."/>
            <person name="Brenner S."/>
        </authorList>
    </citation>
    <scope>NUCLEOTIDE SEQUENCE [LARGE SCALE GENOMIC DNA]</scope>
</reference>
<dbReference type="PROSITE" id="PS50166">
    <property type="entry name" value="IMPORTIN_B_NT"/>
    <property type="match status" value="1"/>
</dbReference>
<evidence type="ECO:0000256" key="13">
    <source>
        <dbReference type="ARBA" id="ARBA00077811"/>
    </source>
</evidence>
<reference evidence="15" key="5">
    <citation type="submission" date="2025-09" db="UniProtKB">
        <authorList>
            <consortium name="Ensembl"/>
        </authorList>
    </citation>
    <scope>IDENTIFICATION</scope>
</reference>
<reference evidence="15" key="4">
    <citation type="submission" date="2025-08" db="UniProtKB">
        <authorList>
            <consortium name="Ensembl"/>
        </authorList>
    </citation>
    <scope>IDENTIFICATION</scope>
</reference>
<evidence type="ECO:0000256" key="9">
    <source>
        <dbReference type="ARBA" id="ARBA00022990"/>
    </source>
</evidence>
<evidence type="ECO:0000313" key="15">
    <source>
        <dbReference type="Ensembl" id="ENSCMIP00000046468.1"/>
    </source>
</evidence>
<dbReference type="GO" id="GO:0005635">
    <property type="term" value="C:nuclear envelope"/>
    <property type="evidence" value="ECO:0007669"/>
    <property type="project" value="TreeGrafter"/>
</dbReference>
<accession>A0A4W3K5H2</accession>
<keyword evidence="9" id="KW-0007">Acetylation</keyword>
<dbReference type="PANTHER" id="PTHR10997">
    <property type="entry name" value="IMPORTIN-7, 8, 11"/>
    <property type="match status" value="1"/>
</dbReference>
<evidence type="ECO:0000313" key="16">
    <source>
        <dbReference type="Proteomes" id="UP000314986"/>
    </source>
</evidence>
<feature type="domain" description="Importin N-terminal" evidence="14">
    <location>
        <begin position="28"/>
        <end position="101"/>
    </location>
</feature>
<organism evidence="15 16">
    <name type="scientific">Callorhinchus milii</name>
    <name type="common">Ghost shark</name>
    <dbReference type="NCBI Taxonomy" id="7868"/>
    <lineage>
        <taxon>Eukaryota</taxon>
        <taxon>Metazoa</taxon>
        <taxon>Chordata</taxon>
        <taxon>Craniata</taxon>
        <taxon>Vertebrata</taxon>
        <taxon>Chondrichthyes</taxon>
        <taxon>Holocephali</taxon>
        <taxon>Chimaeriformes</taxon>
        <taxon>Callorhinchidae</taxon>
        <taxon>Callorhinchus</taxon>
    </lineage>
</organism>
<proteinExistence type="inferred from homology"/>
<evidence type="ECO:0000259" key="14">
    <source>
        <dbReference type="PROSITE" id="PS50166"/>
    </source>
</evidence>
<dbReference type="FunFam" id="1.25.10.10:FF:000116">
    <property type="entry name" value="importin-11 isoform X1"/>
    <property type="match status" value="1"/>
</dbReference>
<dbReference type="GO" id="GO:0031267">
    <property type="term" value="F:small GTPase binding"/>
    <property type="evidence" value="ECO:0007669"/>
    <property type="project" value="InterPro"/>
</dbReference>
<evidence type="ECO:0000256" key="6">
    <source>
        <dbReference type="ARBA" id="ARBA00022553"/>
    </source>
</evidence>
<dbReference type="Gene3D" id="1.25.10.10">
    <property type="entry name" value="Leucine-rich Repeat Variant"/>
    <property type="match status" value="1"/>
</dbReference>